<proteinExistence type="predicted"/>
<reference evidence="1 2" key="1">
    <citation type="submission" date="2016-11" db="EMBL/GenBank/DDBJ databases">
        <authorList>
            <person name="Jaros S."/>
            <person name="Januszkiewicz K."/>
            <person name="Wedrychowicz H."/>
        </authorList>
    </citation>
    <scope>NUCLEOTIDE SEQUENCE [LARGE SCALE GENOMIC DNA]</scope>
    <source>
        <strain evidence="1 2">ATCC 23634</strain>
    </source>
</reference>
<gene>
    <name evidence="1" type="ORF">SAMN02983003_2495</name>
</gene>
<dbReference type="OrthoDB" id="9808866at2"/>
<protein>
    <submittedName>
        <fullName evidence="1">Uncharacterized protein</fullName>
    </submittedName>
</protein>
<name>A0A1K2HZ94_9HYPH</name>
<accession>A0A1K2HZ94</accession>
<dbReference type="AlphaFoldDB" id="A0A1K2HZ94"/>
<dbReference type="STRING" id="665118.SAMN02983003_2495"/>
<sequence>MDKARGGDKHRVLTRPGDIQAWVTARRGLPAIRRVPDHTGAVRAKLALRFGSLPVRPQQAPSLDDGMSPCSWSAWLAELERQQLALKVGGQAPEGCEIVDRKSLN</sequence>
<dbReference type="RefSeq" id="WP_143145783.1">
    <property type="nucleotide sequence ID" value="NZ_FPKU01000002.1"/>
</dbReference>
<dbReference type="Proteomes" id="UP000183447">
    <property type="component" value="Unassembled WGS sequence"/>
</dbReference>
<evidence type="ECO:0000313" key="2">
    <source>
        <dbReference type="Proteomes" id="UP000183447"/>
    </source>
</evidence>
<dbReference type="EMBL" id="FPKU01000002">
    <property type="protein sequence ID" value="SFZ85297.1"/>
    <property type="molecule type" value="Genomic_DNA"/>
</dbReference>
<evidence type="ECO:0000313" key="1">
    <source>
        <dbReference type="EMBL" id="SFZ85297.1"/>
    </source>
</evidence>
<organism evidence="1 2">
    <name type="scientific">Devosia enhydra</name>
    <dbReference type="NCBI Taxonomy" id="665118"/>
    <lineage>
        <taxon>Bacteria</taxon>
        <taxon>Pseudomonadati</taxon>
        <taxon>Pseudomonadota</taxon>
        <taxon>Alphaproteobacteria</taxon>
        <taxon>Hyphomicrobiales</taxon>
        <taxon>Devosiaceae</taxon>
        <taxon>Devosia</taxon>
    </lineage>
</organism>
<keyword evidence="2" id="KW-1185">Reference proteome</keyword>